<feature type="compositionally biased region" description="Basic and acidic residues" evidence="5">
    <location>
        <begin position="16"/>
        <end position="30"/>
    </location>
</feature>
<evidence type="ECO:0000313" key="7">
    <source>
        <dbReference type="EMBL" id="GFH60942.1"/>
    </source>
</evidence>
<evidence type="ECO:0000313" key="8">
    <source>
        <dbReference type="Proteomes" id="UP001054902"/>
    </source>
</evidence>
<evidence type="ECO:0000256" key="3">
    <source>
        <dbReference type="ARBA" id="ARBA00023242"/>
    </source>
</evidence>
<reference evidence="7 8" key="1">
    <citation type="journal article" date="2021" name="Sci. Rep.">
        <title>The genome of the diatom Chaetoceros tenuissimus carries an ancient integrated fragment of an extant virus.</title>
        <authorList>
            <person name="Hongo Y."/>
            <person name="Kimura K."/>
            <person name="Takaki Y."/>
            <person name="Yoshida Y."/>
            <person name="Baba S."/>
            <person name="Kobayashi G."/>
            <person name="Nagasaki K."/>
            <person name="Hano T."/>
            <person name="Tomaru Y."/>
        </authorList>
    </citation>
    <scope>NUCLEOTIDE SEQUENCE [LARGE SCALE GENOMIC DNA]</scope>
    <source>
        <strain evidence="7 8">NIES-3715</strain>
    </source>
</reference>
<sequence>MQSYTHKDRRSRHLVKHEYHDHALDEEPTTKTKKARKGPRGGVTVPFPVKLHNLLEDNKYEDIISWQPHGRCFIIHRPKAFLKSVMPKYFKQTKLTSFQRQLNLYSFQRLTSGPDKGGYYHELFLRGKVHLCSRMQRIRIKGTRTKGASNPDSEPNFYRMSPIDATVPVKEEQDSNEETETEDNLEEIPKFTYTSSPVCVSTPVTVSLSNSRSESPSPLDNDFSLPQLPISTSAAPKAIELPMSRRHSLLLGNIMEDHNTEDHNTDAIDLSTFPDFPYLQQDDSLTFEGKEFHYLESGFPLGDNNEEPTPNNTFSFNF</sequence>
<dbReference type="PANTHER" id="PTHR10015">
    <property type="entry name" value="HEAT SHOCK TRANSCRIPTION FACTOR"/>
    <property type="match status" value="1"/>
</dbReference>
<proteinExistence type="inferred from homology"/>
<dbReference type="InterPro" id="IPR036390">
    <property type="entry name" value="WH_DNA-bd_sf"/>
</dbReference>
<dbReference type="SMART" id="SM00415">
    <property type="entry name" value="HSF"/>
    <property type="match status" value="1"/>
</dbReference>
<organism evidence="7 8">
    <name type="scientific">Chaetoceros tenuissimus</name>
    <dbReference type="NCBI Taxonomy" id="426638"/>
    <lineage>
        <taxon>Eukaryota</taxon>
        <taxon>Sar</taxon>
        <taxon>Stramenopiles</taxon>
        <taxon>Ochrophyta</taxon>
        <taxon>Bacillariophyta</taxon>
        <taxon>Coscinodiscophyceae</taxon>
        <taxon>Chaetocerotophycidae</taxon>
        <taxon>Chaetocerotales</taxon>
        <taxon>Chaetocerotaceae</taxon>
        <taxon>Chaetoceros</taxon>
    </lineage>
</organism>
<feature type="compositionally biased region" description="Acidic residues" evidence="5">
    <location>
        <begin position="174"/>
        <end position="186"/>
    </location>
</feature>
<gene>
    <name evidence="7" type="ORF">CTEN210_17418</name>
</gene>
<comment type="caution">
    <text evidence="7">The sequence shown here is derived from an EMBL/GenBank/DDBJ whole genome shotgun (WGS) entry which is preliminary data.</text>
</comment>
<dbReference type="EMBL" id="BLLK01000069">
    <property type="protein sequence ID" value="GFH60942.1"/>
    <property type="molecule type" value="Genomic_DNA"/>
</dbReference>
<comment type="subcellular location">
    <subcellularLocation>
        <location evidence="1">Nucleus</location>
    </subcellularLocation>
</comment>
<feature type="region of interest" description="Disordered" evidence="5">
    <location>
        <begin position="143"/>
        <end position="188"/>
    </location>
</feature>
<feature type="domain" description="HSF-type DNA-binding" evidence="6">
    <location>
        <begin position="43"/>
        <end position="138"/>
    </location>
</feature>
<evidence type="ECO:0000256" key="5">
    <source>
        <dbReference type="SAM" id="MobiDB-lite"/>
    </source>
</evidence>
<protein>
    <recommendedName>
        <fullName evidence="6">HSF-type DNA-binding domain-containing protein</fullName>
    </recommendedName>
</protein>
<dbReference type="InterPro" id="IPR036388">
    <property type="entry name" value="WH-like_DNA-bd_sf"/>
</dbReference>
<dbReference type="Gene3D" id="1.10.10.10">
    <property type="entry name" value="Winged helix-like DNA-binding domain superfamily/Winged helix DNA-binding domain"/>
    <property type="match status" value="1"/>
</dbReference>
<evidence type="ECO:0000259" key="6">
    <source>
        <dbReference type="SMART" id="SM00415"/>
    </source>
</evidence>
<dbReference type="AlphaFoldDB" id="A0AAD3DAH9"/>
<keyword evidence="8" id="KW-1185">Reference proteome</keyword>
<keyword evidence="2" id="KW-0238">DNA-binding</keyword>
<keyword evidence="3" id="KW-0539">Nucleus</keyword>
<dbReference type="GO" id="GO:0043565">
    <property type="term" value="F:sequence-specific DNA binding"/>
    <property type="evidence" value="ECO:0007669"/>
    <property type="project" value="InterPro"/>
</dbReference>
<feature type="region of interest" description="Disordered" evidence="5">
    <location>
        <begin position="1"/>
        <end position="42"/>
    </location>
</feature>
<dbReference type="PRINTS" id="PR00056">
    <property type="entry name" value="HSFDOMAIN"/>
</dbReference>
<evidence type="ECO:0000256" key="2">
    <source>
        <dbReference type="ARBA" id="ARBA00023125"/>
    </source>
</evidence>
<evidence type="ECO:0000256" key="1">
    <source>
        <dbReference type="ARBA" id="ARBA00004123"/>
    </source>
</evidence>
<comment type="similarity">
    <text evidence="4">Belongs to the HSF family.</text>
</comment>
<name>A0AAD3DAH9_9STRA</name>
<dbReference type="GO" id="GO:0003700">
    <property type="term" value="F:DNA-binding transcription factor activity"/>
    <property type="evidence" value="ECO:0007669"/>
    <property type="project" value="InterPro"/>
</dbReference>
<dbReference type="FunFam" id="1.10.10.10:FF:000479">
    <property type="entry name" value="Predicted protein"/>
    <property type="match status" value="1"/>
</dbReference>
<dbReference type="SUPFAM" id="SSF46785">
    <property type="entry name" value="Winged helix' DNA-binding domain"/>
    <property type="match status" value="1"/>
</dbReference>
<dbReference type="InterPro" id="IPR000232">
    <property type="entry name" value="HSF_DNA-bd"/>
</dbReference>
<feature type="compositionally biased region" description="Polar residues" evidence="5">
    <location>
        <begin position="307"/>
        <end position="318"/>
    </location>
</feature>
<feature type="region of interest" description="Disordered" evidence="5">
    <location>
        <begin position="299"/>
        <end position="318"/>
    </location>
</feature>
<dbReference type="GO" id="GO:0005634">
    <property type="term" value="C:nucleus"/>
    <property type="evidence" value="ECO:0007669"/>
    <property type="project" value="UniProtKB-SubCell"/>
</dbReference>
<accession>A0AAD3DAH9</accession>
<dbReference type="PANTHER" id="PTHR10015:SF206">
    <property type="entry name" value="HSF-TYPE DNA-BINDING DOMAIN-CONTAINING PROTEIN"/>
    <property type="match status" value="1"/>
</dbReference>
<dbReference type="Proteomes" id="UP001054902">
    <property type="component" value="Unassembled WGS sequence"/>
</dbReference>
<evidence type="ECO:0000256" key="4">
    <source>
        <dbReference type="RuleBase" id="RU004020"/>
    </source>
</evidence>
<dbReference type="Pfam" id="PF00447">
    <property type="entry name" value="HSF_DNA-bind"/>
    <property type="match status" value="1"/>
</dbReference>